<sequence length="63" mass="7668">MMLWDSLCILFLFPFVLYPGFEVLGFAFFIMVLGVLYYSFAYWFVLRFYPVYTSRTWKTVHIT</sequence>
<dbReference type="EMBL" id="MU006776">
    <property type="protein sequence ID" value="KAF2646898.1"/>
    <property type="molecule type" value="Genomic_DNA"/>
</dbReference>
<feature type="transmembrane region" description="Helical" evidence="1">
    <location>
        <begin position="23"/>
        <end position="45"/>
    </location>
</feature>
<evidence type="ECO:0000256" key="1">
    <source>
        <dbReference type="SAM" id="Phobius"/>
    </source>
</evidence>
<evidence type="ECO:0000313" key="2">
    <source>
        <dbReference type="EMBL" id="KAF2646898.1"/>
    </source>
</evidence>
<keyword evidence="1" id="KW-0472">Membrane</keyword>
<keyword evidence="1" id="KW-0812">Transmembrane</keyword>
<organism evidence="2 3">
    <name type="scientific">Massarina eburnea CBS 473.64</name>
    <dbReference type="NCBI Taxonomy" id="1395130"/>
    <lineage>
        <taxon>Eukaryota</taxon>
        <taxon>Fungi</taxon>
        <taxon>Dikarya</taxon>
        <taxon>Ascomycota</taxon>
        <taxon>Pezizomycotina</taxon>
        <taxon>Dothideomycetes</taxon>
        <taxon>Pleosporomycetidae</taxon>
        <taxon>Pleosporales</taxon>
        <taxon>Massarineae</taxon>
        <taxon>Massarinaceae</taxon>
        <taxon>Massarina</taxon>
    </lineage>
</organism>
<keyword evidence="3" id="KW-1185">Reference proteome</keyword>
<name>A0A6A6SKJ5_9PLEO</name>
<proteinExistence type="predicted"/>
<dbReference type="Proteomes" id="UP000799753">
    <property type="component" value="Unassembled WGS sequence"/>
</dbReference>
<dbReference type="AlphaFoldDB" id="A0A6A6SKJ5"/>
<keyword evidence="1" id="KW-1133">Transmembrane helix</keyword>
<reference evidence="2" key="1">
    <citation type="journal article" date="2020" name="Stud. Mycol.">
        <title>101 Dothideomycetes genomes: a test case for predicting lifestyles and emergence of pathogens.</title>
        <authorList>
            <person name="Haridas S."/>
            <person name="Albert R."/>
            <person name="Binder M."/>
            <person name="Bloem J."/>
            <person name="Labutti K."/>
            <person name="Salamov A."/>
            <person name="Andreopoulos B."/>
            <person name="Baker S."/>
            <person name="Barry K."/>
            <person name="Bills G."/>
            <person name="Bluhm B."/>
            <person name="Cannon C."/>
            <person name="Castanera R."/>
            <person name="Culley D."/>
            <person name="Daum C."/>
            <person name="Ezra D."/>
            <person name="Gonzalez J."/>
            <person name="Henrissat B."/>
            <person name="Kuo A."/>
            <person name="Liang C."/>
            <person name="Lipzen A."/>
            <person name="Lutzoni F."/>
            <person name="Magnuson J."/>
            <person name="Mondo S."/>
            <person name="Nolan M."/>
            <person name="Ohm R."/>
            <person name="Pangilinan J."/>
            <person name="Park H.-J."/>
            <person name="Ramirez L."/>
            <person name="Alfaro M."/>
            <person name="Sun H."/>
            <person name="Tritt A."/>
            <person name="Yoshinaga Y."/>
            <person name="Zwiers L.-H."/>
            <person name="Turgeon B."/>
            <person name="Goodwin S."/>
            <person name="Spatafora J."/>
            <person name="Crous P."/>
            <person name="Grigoriev I."/>
        </authorList>
    </citation>
    <scope>NUCLEOTIDE SEQUENCE</scope>
    <source>
        <strain evidence="2">CBS 473.64</strain>
    </source>
</reference>
<gene>
    <name evidence="2" type="ORF">P280DRAFT_21060</name>
</gene>
<evidence type="ECO:0000313" key="3">
    <source>
        <dbReference type="Proteomes" id="UP000799753"/>
    </source>
</evidence>
<protein>
    <submittedName>
        <fullName evidence="2">Uncharacterized protein</fullName>
    </submittedName>
</protein>
<accession>A0A6A6SKJ5</accession>